<evidence type="ECO:0000313" key="5">
    <source>
        <dbReference type="Proteomes" id="UP000005933"/>
    </source>
</evidence>
<protein>
    <submittedName>
        <fullName evidence="4">Tetratricopeptide repeat family protein</fullName>
    </submittedName>
</protein>
<name>A0AB33VBJ8_RALSU</name>
<gene>
    <name evidence="4" type="ORF">RRSL_01910</name>
</gene>
<dbReference type="PROSITE" id="PS50005">
    <property type="entry name" value="TPR"/>
    <property type="match status" value="1"/>
</dbReference>
<comment type="caution">
    <text evidence="4">The sequence shown here is derived from an EMBL/GenBank/DDBJ whole genome shotgun (WGS) entry which is preliminary data.</text>
</comment>
<accession>A0AB33VBJ8</accession>
<dbReference type="AlphaFoldDB" id="A0AB33VBJ8"/>
<dbReference type="Proteomes" id="UP000005933">
    <property type="component" value="Unassembled WGS sequence"/>
</dbReference>
<dbReference type="Gene3D" id="1.25.40.10">
    <property type="entry name" value="Tetratricopeptide repeat domain"/>
    <property type="match status" value="1"/>
</dbReference>
<dbReference type="Pfam" id="PF14559">
    <property type="entry name" value="TPR_19"/>
    <property type="match status" value="1"/>
</dbReference>
<feature type="chain" id="PRO_5044318819" evidence="3">
    <location>
        <begin position="40"/>
        <end position="231"/>
    </location>
</feature>
<proteinExistence type="predicted"/>
<feature type="signal peptide" evidence="3">
    <location>
        <begin position="1"/>
        <end position="39"/>
    </location>
</feature>
<evidence type="ECO:0000256" key="2">
    <source>
        <dbReference type="SAM" id="MobiDB-lite"/>
    </source>
</evidence>
<feature type="repeat" description="TPR" evidence="1">
    <location>
        <begin position="129"/>
        <end position="162"/>
    </location>
</feature>
<dbReference type="SUPFAM" id="SSF48452">
    <property type="entry name" value="TPR-like"/>
    <property type="match status" value="1"/>
</dbReference>
<feature type="region of interest" description="Disordered" evidence="2">
    <location>
        <begin position="205"/>
        <end position="231"/>
    </location>
</feature>
<organism evidence="4 5">
    <name type="scientific">Ralstonia solanacearum (strain UW551)</name>
    <dbReference type="NCBI Taxonomy" id="342110"/>
    <lineage>
        <taxon>Bacteria</taxon>
        <taxon>Pseudomonadati</taxon>
        <taxon>Pseudomonadota</taxon>
        <taxon>Betaproteobacteria</taxon>
        <taxon>Burkholderiales</taxon>
        <taxon>Burkholderiaceae</taxon>
        <taxon>Ralstonia</taxon>
        <taxon>Ralstonia solanacearum species complex</taxon>
    </lineage>
</organism>
<keyword evidence="3" id="KW-0732">Signal</keyword>
<dbReference type="SMART" id="SM00028">
    <property type="entry name" value="TPR"/>
    <property type="match status" value="3"/>
</dbReference>
<evidence type="ECO:0000256" key="1">
    <source>
        <dbReference type="PROSITE-ProRule" id="PRU00339"/>
    </source>
</evidence>
<dbReference type="InterPro" id="IPR011990">
    <property type="entry name" value="TPR-like_helical_dom_sf"/>
</dbReference>
<sequence length="231" mass="24498">MRRSITEPILMNSTLRCCTLALGAALTGLVAMTAAPAFAQTAAPGIALPADLTPNTPQPPQVARQKRIDAWLAGKQYAQALAELDKDAASQPRNAQARFQRAVALAGLGRSDDAVVAFSQMTQDFPELPEPYINLATLYAERGELLRARETLITATRVAPENALAQSNLGDIYVRLAAQSYQNALKLSPKNAAARARLDALPDLPGVHAVPSKPEAEPSAASGVKAKPVKR</sequence>
<reference evidence="4 5" key="1">
    <citation type="journal article" date="2006" name="Mol. Plant Microbe Interact.">
        <title>Identification of open reading frames unique to a select agent: Ralstonia solanacearum race 3 biovar 2.</title>
        <authorList>
            <person name="Gabriel D.W."/>
            <person name="Allen C."/>
            <person name="Schell M."/>
            <person name="Denny T.P."/>
            <person name="Greenberg J.T."/>
            <person name="Duan Y.P."/>
            <person name="Flores-Cruz Z."/>
            <person name="Huang Q."/>
            <person name="Clifford J.M."/>
            <person name="Presting G."/>
            <person name="Gonzalez E.T."/>
            <person name="Reddy J."/>
            <person name="Elphinstone J."/>
            <person name="Swanson J."/>
            <person name="Yao J."/>
            <person name="Mulholland V."/>
            <person name="Liu L."/>
            <person name="Farmerie W."/>
            <person name="Patnaikuni M."/>
            <person name="Balogh B."/>
            <person name="Norman D."/>
            <person name="Alvarez A."/>
            <person name="Castillo J.A."/>
            <person name="Jones J."/>
            <person name="Saddler G."/>
            <person name="Walunas T."/>
            <person name="Zhukov A."/>
            <person name="Mikhailova N."/>
        </authorList>
    </citation>
    <scope>NUCLEOTIDE SEQUENCE [LARGE SCALE GENOMIC DNA]</scope>
    <source>
        <strain evidence="4 5">UW551</strain>
    </source>
</reference>
<evidence type="ECO:0000313" key="4">
    <source>
        <dbReference type="EMBL" id="EAP72217.1"/>
    </source>
</evidence>
<dbReference type="EMBL" id="AAKL01000033">
    <property type="protein sequence ID" value="EAP72217.1"/>
    <property type="molecule type" value="Genomic_DNA"/>
</dbReference>
<dbReference type="InterPro" id="IPR019734">
    <property type="entry name" value="TPR_rpt"/>
</dbReference>
<keyword evidence="1" id="KW-0802">TPR repeat</keyword>
<evidence type="ECO:0000256" key="3">
    <source>
        <dbReference type="SAM" id="SignalP"/>
    </source>
</evidence>